<comment type="caution">
    <text evidence="1">The sequence shown here is derived from an EMBL/GenBank/DDBJ whole genome shotgun (WGS) entry which is preliminary data.</text>
</comment>
<gene>
    <name evidence="1" type="ORF">GcC1_163016</name>
</gene>
<evidence type="ECO:0000313" key="1">
    <source>
        <dbReference type="EMBL" id="RKF60714.1"/>
    </source>
</evidence>
<name>A0A420HTE9_9PEZI</name>
<sequence>MPATIETTIKWCEDSAIKYKNSRLQDEELWEIAYDDFNEAIATGFVDIESLKPTSDYKTALMDLRGVLRRNGFLRTSANGTVPVWPLASLQSLINSEVASITDISLGLQYLYRQNSIIKSESGNNVCTTKMENQIDNNNLENPTPIIIPSSINQPISSTSTDDLPRILGNILRMYQGDDKY</sequence>
<dbReference type="AlphaFoldDB" id="A0A420HTE9"/>
<reference evidence="1 2" key="1">
    <citation type="journal article" date="2018" name="BMC Genomics">
        <title>Comparative genome analyses reveal sequence features reflecting distinct modes of host-adaptation between dicot and monocot powdery mildew.</title>
        <authorList>
            <person name="Wu Y."/>
            <person name="Ma X."/>
            <person name="Pan Z."/>
            <person name="Kale S.D."/>
            <person name="Song Y."/>
            <person name="King H."/>
            <person name="Zhang Q."/>
            <person name="Presley C."/>
            <person name="Deng X."/>
            <person name="Wei C.I."/>
            <person name="Xiao S."/>
        </authorList>
    </citation>
    <scope>NUCLEOTIDE SEQUENCE [LARGE SCALE GENOMIC DNA]</scope>
    <source>
        <strain evidence="1">UCSC1</strain>
    </source>
</reference>
<protein>
    <submittedName>
        <fullName evidence="1">Uncharacterized protein</fullName>
    </submittedName>
</protein>
<accession>A0A420HTE9</accession>
<dbReference type="Proteomes" id="UP000285405">
    <property type="component" value="Unassembled WGS sequence"/>
</dbReference>
<proteinExistence type="predicted"/>
<dbReference type="EMBL" id="MCBR01016320">
    <property type="protein sequence ID" value="RKF60714.1"/>
    <property type="molecule type" value="Genomic_DNA"/>
</dbReference>
<organism evidence="1 2">
    <name type="scientific">Golovinomyces cichoracearum</name>
    <dbReference type="NCBI Taxonomy" id="62708"/>
    <lineage>
        <taxon>Eukaryota</taxon>
        <taxon>Fungi</taxon>
        <taxon>Dikarya</taxon>
        <taxon>Ascomycota</taxon>
        <taxon>Pezizomycotina</taxon>
        <taxon>Leotiomycetes</taxon>
        <taxon>Erysiphales</taxon>
        <taxon>Erysiphaceae</taxon>
        <taxon>Golovinomyces</taxon>
    </lineage>
</organism>
<feature type="non-terminal residue" evidence="1">
    <location>
        <position position="181"/>
    </location>
</feature>
<evidence type="ECO:0000313" key="2">
    <source>
        <dbReference type="Proteomes" id="UP000285405"/>
    </source>
</evidence>